<dbReference type="EMBL" id="LT598488">
    <property type="protein sequence ID" value="SCW01830.1"/>
    <property type="molecule type" value="Genomic_DNA"/>
</dbReference>
<feature type="transmembrane region" description="Helical" evidence="2">
    <location>
        <begin position="170"/>
        <end position="196"/>
    </location>
</feature>
<name>A0A1G4MDF8_LACFM</name>
<reference evidence="4" key="1">
    <citation type="submission" date="2016-03" db="EMBL/GenBank/DDBJ databases">
        <authorList>
            <person name="Devillers H."/>
        </authorList>
    </citation>
    <scope>NUCLEOTIDE SEQUENCE [LARGE SCALE GENOMIC DNA]</scope>
</reference>
<dbReference type="InterPro" id="IPR013887">
    <property type="entry name" value="UPF0592"/>
</dbReference>
<dbReference type="OrthoDB" id="296767at2759"/>
<keyword evidence="2" id="KW-0812">Transmembrane</keyword>
<evidence type="ECO:0000256" key="2">
    <source>
        <dbReference type="SAM" id="Phobius"/>
    </source>
</evidence>
<proteinExistence type="predicted"/>
<keyword evidence="2" id="KW-1133">Transmembrane helix</keyword>
<feature type="compositionally biased region" description="Basic and acidic residues" evidence="1">
    <location>
        <begin position="691"/>
        <end position="702"/>
    </location>
</feature>
<gene>
    <name evidence="3" type="ORF">LAFE_0E08196G</name>
</gene>
<evidence type="ECO:0000256" key="1">
    <source>
        <dbReference type="SAM" id="MobiDB-lite"/>
    </source>
</evidence>
<evidence type="ECO:0000313" key="4">
    <source>
        <dbReference type="Proteomes" id="UP000190831"/>
    </source>
</evidence>
<keyword evidence="2" id="KW-0472">Membrane</keyword>
<organism evidence="3 4">
    <name type="scientific">Lachancea fermentati</name>
    <name type="common">Zygosaccharomyces fermentati</name>
    <dbReference type="NCBI Taxonomy" id="4955"/>
    <lineage>
        <taxon>Eukaryota</taxon>
        <taxon>Fungi</taxon>
        <taxon>Dikarya</taxon>
        <taxon>Ascomycota</taxon>
        <taxon>Saccharomycotina</taxon>
        <taxon>Saccharomycetes</taxon>
        <taxon>Saccharomycetales</taxon>
        <taxon>Saccharomycetaceae</taxon>
        <taxon>Lachancea</taxon>
    </lineage>
</organism>
<keyword evidence="4" id="KW-1185">Reference proteome</keyword>
<dbReference type="Proteomes" id="UP000190831">
    <property type="component" value="Chromosome E"/>
</dbReference>
<feature type="region of interest" description="Disordered" evidence="1">
    <location>
        <begin position="758"/>
        <end position="797"/>
    </location>
</feature>
<feature type="compositionally biased region" description="Low complexity" evidence="1">
    <location>
        <begin position="713"/>
        <end position="723"/>
    </location>
</feature>
<feature type="compositionally biased region" description="Polar residues" evidence="1">
    <location>
        <begin position="758"/>
        <end position="772"/>
    </location>
</feature>
<feature type="region of interest" description="Disordered" evidence="1">
    <location>
        <begin position="642"/>
        <end position="667"/>
    </location>
</feature>
<dbReference type="AlphaFoldDB" id="A0A1G4MDF8"/>
<protein>
    <submittedName>
        <fullName evidence="3">LAFE_0E08196g1_1</fullName>
    </submittedName>
</protein>
<feature type="compositionally biased region" description="Basic and acidic residues" evidence="1">
    <location>
        <begin position="656"/>
        <end position="667"/>
    </location>
</feature>
<sequence length="1046" mass="119810">METSKKETRLLRSLNKFIALISSTENSQTSQPNFRLISNFLRLNLLSYLRQYQQPDIAAESSFENERDLLVQWWITLLNYLNSDLNDNMDGQEKIQLSTEVISVSLECVSRILAVIMVYPGDHDNYTRDLDIYGYHLLLTVHYVTNRLIANTKRRRSLNGISKNPKVKGALTYINSYNSLLTAFMGKLMAFAFFYLDPALKYDFYVLRSFEPTASSKATTYEAFPWKTQGFFLVKDQVDDARSFVPDQNRKIFQVMISYLQNDSIFLTFYWHYWYITLKLLSCQHYQVIDPKSVPGLELILRRVSRFFDSDMHVFRRYMKSQERDTLLLTKPHAGHSGPLSSEQLNNFVFVNFKTIKLWECVRSVVGCLNDQMPYLLGSLISLHDDLQLQQVGKIPAYDSVMANLIYNKILQFIIFQFDTTYPKYLDKLHWDRWCTGIINMLKTLNFNCQSVGLLCLFNVWKNIPFTGGLKSKIIHVLMEDLWDVLVTENYFDIVKVLFFKLVVFQMLSDPFDCDGISSTLVHKKMENVYQQALSLSEYANQEGVPNNSKDALVFQVNKKLAICKPEHVDEETLIYDSDDKNKENKNSILFPRMIALSILRPSIVLHRGQYPFDVFDEMVLKAAKAAALKRKERKLELSSTRNFSVTSNISTPDSESSHDSIEEESQKGTITNALEAFFSKLGGSSSKSQNDSKKNATERISRGSFSIKHRNSVTSSITSSSRGDSESVEVLSMYSTISTTSSVSTSRSGSSLDLFNHQSQVTPNLPNQRTSQARDDIAKPASRYQQQKKRKLLAPPELKFSADKSDKQNISCIFRLINVPVSSPSSLTNLCAANNKWGVVSAQNYDKPLPLPGDLENNSTDKLRLEPFDTIGSDQLHLSSTQTCLSQRPLSQPLPQLTPKIVPRPNFLIFSPSCRRSDDFDERLTLKKLSLAEDTISLQAASEDMNWNTCESLTQRSMKTLEKSDSQTINQIQKSNVTMMCENTKFTRLINVIDIFNRTVEEWYEYLDTLYIDREGSAFMECDIILSRGSHINMKNNFNAKAEYL</sequence>
<feature type="compositionally biased region" description="Polar residues" evidence="1">
    <location>
        <begin position="642"/>
        <end position="653"/>
    </location>
</feature>
<dbReference type="OMA" id="WHYWYII"/>
<dbReference type="Pfam" id="PF08578">
    <property type="entry name" value="DUF1765"/>
    <property type="match status" value="1"/>
</dbReference>
<evidence type="ECO:0000313" key="3">
    <source>
        <dbReference type="EMBL" id="SCW01830.1"/>
    </source>
</evidence>
<feature type="region of interest" description="Disordered" evidence="1">
    <location>
        <begin position="682"/>
        <end position="726"/>
    </location>
</feature>
<accession>A0A1G4MDF8</accession>